<dbReference type="AlphaFoldDB" id="A0A1E7JWX7"/>
<sequence length="79" mass="8619">MMLHVVREPEALSQAERHAQTDPPGCGRFSPLSIYSSASPKGAFGSVDLLRIHVGAYRVLHEITGSRRQIGVIHLGRLS</sequence>
<proteinExistence type="predicted"/>
<protein>
    <submittedName>
        <fullName evidence="2">Uncharacterized protein</fullName>
    </submittedName>
</protein>
<dbReference type="EMBL" id="LJGU01000147">
    <property type="protein sequence ID" value="OEU96173.1"/>
    <property type="molecule type" value="Genomic_DNA"/>
</dbReference>
<dbReference type="STRING" id="1075402.AN216_21705"/>
<organism evidence="2 3">
    <name type="scientific">Streptomyces oceani</name>
    <dbReference type="NCBI Taxonomy" id="1075402"/>
    <lineage>
        <taxon>Bacteria</taxon>
        <taxon>Bacillati</taxon>
        <taxon>Actinomycetota</taxon>
        <taxon>Actinomycetes</taxon>
        <taxon>Kitasatosporales</taxon>
        <taxon>Streptomycetaceae</taxon>
        <taxon>Streptomyces</taxon>
    </lineage>
</organism>
<gene>
    <name evidence="2" type="ORF">AN216_21705</name>
</gene>
<dbReference type="OrthoDB" id="9812706at2"/>
<comment type="caution">
    <text evidence="2">The sequence shown here is derived from an EMBL/GenBank/DDBJ whole genome shotgun (WGS) entry which is preliminary data.</text>
</comment>
<evidence type="ECO:0000256" key="1">
    <source>
        <dbReference type="SAM" id="MobiDB-lite"/>
    </source>
</evidence>
<feature type="compositionally biased region" description="Basic and acidic residues" evidence="1">
    <location>
        <begin position="1"/>
        <end position="20"/>
    </location>
</feature>
<evidence type="ECO:0000313" key="3">
    <source>
        <dbReference type="Proteomes" id="UP000176101"/>
    </source>
</evidence>
<dbReference type="Proteomes" id="UP000176101">
    <property type="component" value="Unassembled WGS sequence"/>
</dbReference>
<accession>A0A1E7JWX7</accession>
<keyword evidence="3" id="KW-1185">Reference proteome</keyword>
<name>A0A1E7JWX7_9ACTN</name>
<feature type="region of interest" description="Disordered" evidence="1">
    <location>
        <begin position="1"/>
        <end position="25"/>
    </location>
</feature>
<reference evidence="2 3" key="1">
    <citation type="journal article" date="2016" name="Front. Microbiol.">
        <title>Comparative Genomics Analysis of Streptomyces Species Reveals Their Adaptation to the Marine Environment and Their Diversity at the Genomic Level.</title>
        <authorList>
            <person name="Tian X."/>
            <person name="Zhang Z."/>
            <person name="Yang T."/>
            <person name="Chen M."/>
            <person name="Li J."/>
            <person name="Chen F."/>
            <person name="Yang J."/>
            <person name="Li W."/>
            <person name="Zhang B."/>
            <person name="Zhang Z."/>
            <person name="Wu J."/>
            <person name="Zhang C."/>
            <person name="Long L."/>
            <person name="Xiao J."/>
        </authorList>
    </citation>
    <scope>NUCLEOTIDE SEQUENCE [LARGE SCALE GENOMIC DNA]</scope>
    <source>
        <strain evidence="2 3">SCSIO 02100</strain>
    </source>
</reference>
<evidence type="ECO:0000313" key="2">
    <source>
        <dbReference type="EMBL" id="OEU96173.1"/>
    </source>
</evidence>